<name>A0A246JYI0_9SPHN</name>
<dbReference type="EMBL" id="NISJ01000003">
    <property type="protein sequence ID" value="OWQ98241.1"/>
    <property type="molecule type" value="Genomic_DNA"/>
</dbReference>
<proteinExistence type="predicted"/>
<evidence type="ECO:0000256" key="1">
    <source>
        <dbReference type="SAM" id="Phobius"/>
    </source>
</evidence>
<protein>
    <submittedName>
        <fullName evidence="2">Uncharacterized protein</fullName>
    </submittedName>
</protein>
<dbReference type="Proteomes" id="UP000197097">
    <property type="component" value="Unassembled WGS sequence"/>
</dbReference>
<dbReference type="RefSeq" id="WP_088472013.1">
    <property type="nucleotide sequence ID" value="NZ_NISJ01000003.1"/>
</dbReference>
<keyword evidence="1" id="KW-0812">Transmembrane</keyword>
<keyword evidence="3" id="KW-1185">Reference proteome</keyword>
<accession>A0A246JYI0</accession>
<sequence length="272" mass="30852">MTGAPIRGDLGYYRKAEDERPAYGNFPRRFYFTVPAWTLRTTIESDELSTEGVEEPWRLVQAKKVELFKEKTPLPLGFSGEPKVSLSAELQQESDRPIGVISETGVRPFAGTMPLYISEGEDGSGVVTLHPPQVDSPHFDKEMLSWDIKLPRTQMHWLREELVRRPDAAVHLFIQVAAFQCEVESIATDYWMRQTFSFEMDTWTPIMELSVTVVTPERLKADAGEPEDDFDDFDEVATPPPPRPVDRFAPLQARLNWVIAILALILLGVLFG</sequence>
<keyword evidence="1" id="KW-1133">Transmembrane helix</keyword>
<organism evidence="2 3">
    <name type="scientific">Sphingopyxis witflariensis</name>
    <dbReference type="NCBI Taxonomy" id="173675"/>
    <lineage>
        <taxon>Bacteria</taxon>
        <taxon>Pseudomonadati</taxon>
        <taxon>Pseudomonadota</taxon>
        <taxon>Alphaproteobacteria</taxon>
        <taxon>Sphingomonadales</taxon>
        <taxon>Sphingomonadaceae</taxon>
        <taxon>Sphingopyxis</taxon>
    </lineage>
</organism>
<dbReference type="AlphaFoldDB" id="A0A246JYI0"/>
<evidence type="ECO:0000313" key="2">
    <source>
        <dbReference type="EMBL" id="OWQ98241.1"/>
    </source>
</evidence>
<evidence type="ECO:0000313" key="3">
    <source>
        <dbReference type="Proteomes" id="UP000197097"/>
    </source>
</evidence>
<feature type="transmembrane region" description="Helical" evidence="1">
    <location>
        <begin position="253"/>
        <end position="271"/>
    </location>
</feature>
<comment type="caution">
    <text evidence="2">The sequence shown here is derived from an EMBL/GenBank/DDBJ whole genome shotgun (WGS) entry which is preliminary data.</text>
</comment>
<keyword evidence="1" id="KW-0472">Membrane</keyword>
<reference evidence="2 3" key="1">
    <citation type="journal article" date="2002" name="Int. J. Syst. Evol. Microbiol.">
        <title>Sphingopyxis witflariensis sp. nov., isolated from activated sludge.</title>
        <authorList>
            <person name="Kampfer P."/>
            <person name="Witzenberger R."/>
            <person name="Denner E.B."/>
            <person name="Busse H.J."/>
            <person name="Neef A."/>
        </authorList>
    </citation>
    <scope>NUCLEOTIDE SEQUENCE [LARGE SCALE GENOMIC DNA]</scope>
    <source>
        <strain evidence="2 3">DSM 14551</strain>
    </source>
</reference>
<gene>
    <name evidence="2" type="ORF">CDQ91_06915</name>
</gene>